<comment type="similarity">
    <text evidence="1">Belongs to the ATP-dependent AMP-binding enzyme family.</text>
</comment>
<name>A0ABY6KWM0_9ARAC</name>
<keyword evidence="4" id="KW-0067">ATP-binding</keyword>
<dbReference type="PANTHER" id="PTHR43272">
    <property type="entry name" value="LONG-CHAIN-FATTY-ACID--COA LIGASE"/>
    <property type="match status" value="1"/>
</dbReference>
<dbReference type="InterPro" id="IPR042099">
    <property type="entry name" value="ANL_N_sf"/>
</dbReference>
<evidence type="ECO:0000256" key="3">
    <source>
        <dbReference type="ARBA" id="ARBA00022741"/>
    </source>
</evidence>
<evidence type="ECO:0000256" key="4">
    <source>
        <dbReference type="ARBA" id="ARBA00022840"/>
    </source>
</evidence>
<keyword evidence="3" id="KW-0547">Nucleotide-binding</keyword>
<proteinExistence type="inferred from homology"/>
<evidence type="ECO:0000256" key="2">
    <source>
        <dbReference type="ARBA" id="ARBA00022598"/>
    </source>
</evidence>
<dbReference type="EMBL" id="CP092872">
    <property type="protein sequence ID" value="UYV73103.1"/>
    <property type="molecule type" value="Genomic_DNA"/>
</dbReference>
<protein>
    <submittedName>
        <fullName evidence="5">ACSL4</fullName>
    </submittedName>
</protein>
<evidence type="ECO:0000256" key="1">
    <source>
        <dbReference type="ARBA" id="ARBA00006432"/>
    </source>
</evidence>
<accession>A0ABY6KWM0</accession>
<dbReference type="Gene3D" id="3.40.50.12780">
    <property type="entry name" value="N-terminal domain of ligase-like"/>
    <property type="match status" value="1"/>
</dbReference>
<evidence type="ECO:0000313" key="6">
    <source>
        <dbReference type="Proteomes" id="UP001235939"/>
    </source>
</evidence>
<gene>
    <name evidence="5" type="ORF">LAZ67_10001835</name>
</gene>
<organism evidence="5 6">
    <name type="scientific">Cordylochernes scorpioides</name>
    <dbReference type="NCBI Taxonomy" id="51811"/>
    <lineage>
        <taxon>Eukaryota</taxon>
        <taxon>Metazoa</taxon>
        <taxon>Ecdysozoa</taxon>
        <taxon>Arthropoda</taxon>
        <taxon>Chelicerata</taxon>
        <taxon>Arachnida</taxon>
        <taxon>Pseudoscorpiones</taxon>
        <taxon>Cheliferoidea</taxon>
        <taxon>Chernetidae</taxon>
        <taxon>Cordylochernes</taxon>
    </lineage>
</organism>
<dbReference type="SUPFAM" id="SSF56801">
    <property type="entry name" value="Acetyl-CoA synthetase-like"/>
    <property type="match status" value="1"/>
</dbReference>
<sequence>MTTVQIRMVDWKEGGYSVRDQPNPRGEIVIGGRVITNGYFKNEELTKEVFVEEDGVRWVYTGDIGERLPNGNYRLIDRQAIYPVPPLGVNLVETCHLSPDRKKDLVKLQYGEYISLGKVEAVLKTSPLVDNICALGDSYMTYLVAIILPNRDQLLKLARELDRPEGNDVRRAVPRPSGVQRAGLEVETVWTGGLLKNEIPGKITLCPDEWLPDSGLVTPGMKVRRKPIENYYRAAIDEMYGRDRINTKGS</sequence>
<reference evidence="5 6" key="1">
    <citation type="submission" date="2022-01" db="EMBL/GenBank/DDBJ databases">
        <title>A chromosomal length assembly of Cordylochernes scorpioides.</title>
        <authorList>
            <person name="Zeh D."/>
            <person name="Zeh J."/>
        </authorList>
    </citation>
    <scope>NUCLEOTIDE SEQUENCE [LARGE SCALE GENOMIC DNA]</scope>
    <source>
        <strain evidence="5">IN4F17</strain>
        <tissue evidence="5">Whole Body</tissue>
    </source>
</reference>
<keyword evidence="2" id="KW-0436">Ligase</keyword>
<dbReference type="Proteomes" id="UP001235939">
    <property type="component" value="Chromosome 10"/>
</dbReference>
<keyword evidence="6" id="KW-1185">Reference proteome</keyword>
<dbReference type="PANTHER" id="PTHR43272:SF83">
    <property type="entry name" value="ACYL-COA SYNTHETASE LONG-CHAIN, ISOFORM J"/>
    <property type="match status" value="1"/>
</dbReference>
<evidence type="ECO:0000313" key="5">
    <source>
        <dbReference type="EMBL" id="UYV73103.1"/>
    </source>
</evidence>